<keyword evidence="2" id="KW-1185">Reference proteome</keyword>
<comment type="caution">
    <text evidence="1">The sequence shown here is derived from an EMBL/GenBank/DDBJ whole genome shotgun (WGS) entry which is preliminary data.</text>
</comment>
<reference evidence="1 2" key="1">
    <citation type="submission" date="2023-04" db="EMBL/GenBank/DDBJ databases">
        <title>Forest soil microbial communities from Buena Vista Peninsula, Colon Province, Panama.</title>
        <authorList>
            <person name="Bouskill N."/>
        </authorList>
    </citation>
    <scope>NUCLEOTIDE SEQUENCE [LARGE SCALE GENOMIC DNA]</scope>
    <source>
        <strain evidence="1 2">CFH S0262</strain>
    </source>
</reference>
<dbReference type="Proteomes" id="UP001160334">
    <property type="component" value="Unassembled WGS sequence"/>
</dbReference>
<organism evidence="1 2">
    <name type="scientific">Prescottella agglutinans</name>
    <dbReference type="NCBI Taxonomy" id="1644129"/>
    <lineage>
        <taxon>Bacteria</taxon>
        <taxon>Bacillati</taxon>
        <taxon>Actinomycetota</taxon>
        <taxon>Actinomycetes</taxon>
        <taxon>Mycobacteriales</taxon>
        <taxon>Nocardiaceae</taxon>
        <taxon>Prescottella</taxon>
    </lineage>
</organism>
<accession>A0ABT6M7C0</accession>
<evidence type="ECO:0000313" key="1">
    <source>
        <dbReference type="EMBL" id="MDH6279666.1"/>
    </source>
</evidence>
<evidence type="ECO:0000313" key="2">
    <source>
        <dbReference type="Proteomes" id="UP001160334"/>
    </source>
</evidence>
<sequence length="35" mass="3808">MGDAKARTENRFGGFVPAKTWRVSARLLAERSGTA</sequence>
<name>A0ABT6M7C0_9NOCA</name>
<dbReference type="EMBL" id="JARXVC010000002">
    <property type="protein sequence ID" value="MDH6279666.1"/>
    <property type="molecule type" value="Genomic_DNA"/>
</dbReference>
<proteinExistence type="predicted"/>
<protein>
    <submittedName>
        <fullName evidence="1">Uncharacterized protein</fullName>
    </submittedName>
</protein>
<gene>
    <name evidence="1" type="ORF">M2280_000875</name>
</gene>